<dbReference type="SUPFAM" id="SSF48726">
    <property type="entry name" value="Immunoglobulin"/>
    <property type="match status" value="1"/>
</dbReference>
<dbReference type="GO" id="GO:0016020">
    <property type="term" value="C:membrane"/>
    <property type="evidence" value="ECO:0007669"/>
    <property type="project" value="UniProtKB-SubCell"/>
</dbReference>
<sequence length="213" mass="24172">MGFILLLLLLLQLPIASLKAGYSAACSKGYHYEVTQPEHLKAPKGGSITISFSFCYSWVLAKNPDVRISWRRKEFHGPFFYNHTSSFTHEDYKNRLSLDWKKGQKFGSLIIQNLREKDESTYFCRIQLNTEEGIKQWQSIKGTTVTITHSEPTPAEASVSLEFSSPNRTPHLLALPQDPFPAPWPLPIPLPTLPLSFPVIIPKPELLLRTLPL</sequence>
<evidence type="ECO:0000313" key="8">
    <source>
        <dbReference type="Proteomes" id="UP000335636"/>
    </source>
</evidence>
<evidence type="ECO:0000256" key="3">
    <source>
        <dbReference type="ARBA" id="ARBA00022989"/>
    </source>
</evidence>
<comment type="caution">
    <text evidence="7">The sequence shown here is derived from an EMBL/GenBank/DDBJ whole genome shotgun (WGS) entry which is preliminary data.</text>
</comment>
<evidence type="ECO:0000313" key="7">
    <source>
        <dbReference type="EMBL" id="VTJ84003.1"/>
    </source>
</evidence>
<proteinExistence type="predicted"/>
<accession>A0A5E4CQ87</accession>
<keyword evidence="5" id="KW-0732">Signal</keyword>
<dbReference type="EMBL" id="CABDUW010001784">
    <property type="protein sequence ID" value="VTJ84003.1"/>
    <property type="molecule type" value="Genomic_DNA"/>
</dbReference>
<keyword evidence="2" id="KW-0812">Transmembrane</keyword>
<dbReference type="InterPro" id="IPR007110">
    <property type="entry name" value="Ig-like_dom"/>
</dbReference>
<feature type="signal peptide" evidence="5">
    <location>
        <begin position="1"/>
        <end position="20"/>
    </location>
</feature>
<dbReference type="Gene3D" id="2.60.40.10">
    <property type="entry name" value="Immunoglobulins"/>
    <property type="match status" value="1"/>
</dbReference>
<organism evidence="7 8">
    <name type="scientific">Marmota monax</name>
    <name type="common">Woodchuck</name>
    <dbReference type="NCBI Taxonomy" id="9995"/>
    <lineage>
        <taxon>Eukaryota</taxon>
        <taxon>Metazoa</taxon>
        <taxon>Chordata</taxon>
        <taxon>Craniata</taxon>
        <taxon>Vertebrata</taxon>
        <taxon>Euteleostomi</taxon>
        <taxon>Mammalia</taxon>
        <taxon>Eutheria</taxon>
        <taxon>Euarchontoglires</taxon>
        <taxon>Glires</taxon>
        <taxon>Rodentia</taxon>
        <taxon>Sciuromorpha</taxon>
        <taxon>Sciuridae</taxon>
        <taxon>Xerinae</taxon>
        <taxon>Marmotini</taxon>
        <taxon>Marmota</taxon>
    </lineage>
</organism>
<dbReference type="InterPro" id="IPR051694">
    <property type="entry name" value="Immunoregulatory_rcpt-like"/>
</dbReference>
<dbReference type="PANTHER" id="PTHR15549">
    <property type="entry name" value="PAIRED IMMUNOGLOBULIN-LIKE TYPE 2 RECEPTOR"/>
    <property type="match status" value="1"/>
</dbReference>
<dbReference type="SMART" id="SM00409">
    <property type="entry name" value="IG"/>
    <property type="match status" value="1"/>
</dbReference>
<feature type="chain" id="PRO_5022811409" description="Ig-like domain-containing protein" evidence="5">
    <location>
        <begin position="21"/>
        <end position="213"/>
    </location>
</feature>
<comment type="subcellular location">
    <subcellularLocation>
        <location evidence="1">Membrane</location>
        <topology evidence="1">Single-pass membrane protein</topology>
    </subcellularLocation>
</comment>
<dbReference type="GO" id="GO:0071944">
    <property type="term" value="C:cell periphery"/>
    <property type="evidence" value="ECO:0007669"/>
    <property type="project" value="UniProtKB-ARBA"/>
</dbReference>
<name>A0A5E4CQ87_MARMO</name>
<keyword evidence="3" id="KW-1133">Transmembrane helix</keyword>
<dbReference type="PROSITE" id="PS50835">
    <property type="entry name" value="IG_LIKE"/>
    <property type="match status" value="1"/>
</dbReference>
<protein>
    <recommendedName>
        <fullName evidence="6">Ig-like domain-containing protein</fullName>
    </recommendedName>
</protein>
<evidence type="ECO:0000256" key="2">
    <source>
        <dbReference type="ARBA" id="ARBA00022692"/>
    </source>
</evidence>
<dbReference type="InterPro" id="IPR003599">
    <property type="entry name" value="Ig_sub"/>
</dbReference>
<keyword evidence="4" id="KW-0472">Membrane</keyword>
<dbReference type="AlphaFoldDB" id="A0A5E4CQ87"/>
<reference evidence="7" key="1">
    <citation type="submission" date="2019-04" db="EMBL/GenBank/DDBJ databases">
        <authorList>
            <person name="Alioto T."/>
            <person name="Alioto T."/>
        </authorList>
    </citation>
    <scope>NUCLEOTIDE SEQUENCE [LARGE SCALE GENOMIC DNA]</scope>
</reference>
<dbReference type="Pfam" id="PF07686">
    <property type="entry name" value="V-set"/>
    <property type="match status" value="1"/>
</dbReference>
<keyword evidence="8" id="KW-1185">Reference proteome</keyword>
<evidence type="ECO:0000256" key="5">
    <source>
        <dbReference type="SAM" id="SignalP"/>
    </source>
</evidence>
<evidence type="ECO:0000256" key="1">
    <source>
        <dbReference type="ARBA" id="ARBA00004167"/>
    </source>
</evidence>
<dbReference type="Proteomes" id="UP000335636">
    <property type="component" value="Unassembled WGS sequence"/>
</dbReference>
<dbReference type="InterPro" id="IPR036179">
    <property type="entry name" value="Ig-like_dom_sf"/>
</dbReference>
<feature type="domain" description="Ig-like" evidence="6">
    <location>
        <begin position="14"/>
        <end position="135"/>
    </location>
</feature>
<gene>
    <name evidence="7" type="ORF">MONAX_5E021435</name>
</gene>
<evidence type="ECO:0000256" key="4">
    <source>
        <dbReference type="ARBA" id="ARBA00023136"/>
    </source>
</evidence>
<dbReference type="InterPro" id="IPR013783">
    <property type="entry name" value="Ig-like_fold"/>
</dbReference>
<dbReference type="PANTHER" id="PTHR15549:SF26">
    <property type="entry name" value="AXIAL BUDDING PATTERN PROTEIN 2-RELATED"/>
    <property type="match status" value="1"/>
</dbReference>
<dbReference type="InterPro" id="IPR013106">
    <property type="entry name" value="Ig_V-set"/>
</dbReference>
<evidence type="ECO:0000259" key="6">
    <source>
        <dbReference type="PROSITE" id="PS50835"/>
    </source>
</evidence>